<keyword evidence="1" id="KW-0472">Membrane</keyword>
<dbReference type="EMBL" id="CADDTS010000048">
    <property type="protein sequence ID" value="CAB1221475.1"/>
    <property type="molecule type" value="Genomic_DNA"/>
</dbReference>
<evidence type="ECO:0000313" key="3">
    <source>
        <dbReference type="Proteomes" id="UP000489961"/>
    </source>
</evidence>
<accession>A0A811GFZ7</accession>
<dbReference type="RefSeq" id="WP_174560598.1">
    <property type="nucleotide sequence ID" value="NZ_CADDTS010000048.1"/>
</dbReference>
<gene>
    <name evidence="2" type="ORF">SFB21_2814</name>
</gene>
<organism evidence="2 3">
    <name type="scientific">Acinetobacter bouvetii</name>
    <dbReference type="NCBI Taxonomy" id="202951"/>
    <lineage>
        <taxon>Bacteria</taxon>
        <taxon>Pseudomonadati</taxon>
        <taxon>Pseudomonadota</taxon>
        <taxon>Gammaproteobacteria</taxon>
        <taxon>Moraxellales</taxon>
        <taxon>Moraxellaceae</taxon>
        <taxon>Acinetobacter</taxon>
    </lineage>
</organism>
<feature type="transmembrane region" description="Helical" evidence="1">
    <location>
        <begin position="38"/>
        <end position="61"/>
    </location>
</feature>
<sequence length="479" mass="56049">MMKFLFGTFSSLFLLVSIAVIYYWRDIQFNPSAMDLWLYFIIIPVVLSLILLAPYFIYLAYHAYQKRKAQQQKSQSDQHKSEDDSSETQLNTEDMQWLHLNIFSSFTFHAWGENETIIDELKKFRSPELDHRLTNGYGLPVLSYRISALDEMLLQQQDEPEIEEKQERLQRINALIEYQLEQHTEILVEVAEHLKRSAFFYDHELAYQYRLHPAWMDLREQAGEEEEQYDQVEQVPRLNRLNIHILFADNLIHVWNESASNAILLNFAESLGIVSQQVHIEHHFLSQERGYQDWLNLLQHISTQSQEISLILNINSEIDQEFLDEKIWLSEQYLAAEFSSSWCIAAQPVQINAIQPQKILNIARNVVDLSMCLTQVIPDHAQLVQQEQPFVLILDDALDIQVIKKNNQLFAPTFIETHHFLFTQQCMGHTQQLAKIFGFMLGMHLPEELTAMIYSNAQASTHAFFQVADEANPFKQQAN</sequence>
<keyword evidence="1" id="KW-1133">Transmembrane helix</keyword>
<protein>
    <submittedName>
        <fullName evidence="2">Uncharacterized protein</fullName>
    </submittedName>
</protein>
<reference evidence="2 3" key="1">
    <citation type="submission" date="2020-02" db="EMBL/GenBank/DDBJ databases">
        <authorList>
            <person name="Chaudhuri R."/>
        </authorList>
    </citation>
    <scope>NUCLEOTIDE SEQUENCE [LARGE SCALE GENOMIC DNA]</scope>
    <source>
        <strain evidence="2">SFB21</strain>
    </source>
</reference>
<dbReference type="AlphaFoldDB" id="A0A811GFZ7"/>
<dbReference type="Proteomes" id="UP000489961">
    <property type="component" value="Unassembled WGS sequence"/>
</dbReference>
<evidence type="ECO:0000256" key="1">
    <source>
        <dbReference type="SAM" id="Phobius"/>
    </source>
</evidence>
<keyword evidence="1" id="KW-0812">Transmembrane</keyword>
<proteinExistence type="predicted"/>
<name>A0A811GFZ7_9GAMM</name>
<evidence type="ECO:0000313" key="2">
    <source>
        <dbReference type="EMBL" id="CAB1221475.1"/>
    </source>
</evidence>
<comment type="caution">
    <text evidence="2">The sequence shown here is derived from an EMBL/GenBank/DDBJ whole genome shotgun (WGS) entry which is preliminary data.</text>
</comment>